<feature type="domain" description="Nephrocystin 3-like N-terminal" evidence="2">
    <location>
        <begin position="28"/>
        <end position="187"/>
    </location>
</feature>
<name>A0A0C3BYP7_PILCF</name>
<protein>
    <recommendedName>
        <fullName evidence="2">Nephrocystin 3-like N-terminal domain-containing protein</fullName>
    </recommendedName>
</protein>
<proteinExistence type="predicted"/>
<dbReference type="AlphaFoldDB" id="A0A0C3BYP7"/>
<dbReference type="Pfam" id="PF24883">
    <property type="entry name" value="NPHP3_N"/>
    <property type="match status" value="1"/>
</dbReference>
<dbReference type="InterPro" id="IPR056884">
    <property type="entry name" value="NPHP3-like_N"/>
</dbReference>
<dbReference type="PANTHER" id="PTHR10039">
    <property type="entry name" value="AMELOGENIN"/>
    <property type="match status" value="1"/>
</dbReference>
<evidence type="ECO:0000313" key="4">
    <source>
        <dbReference type="Proteomes" id="UP000054166"/>
    </source>
</evidence>
<reference evidence="3 4" key="1">
    <citation type="submission" date="2014-04" db="EMBL/GenBank/DDBJ databases">
        <authorList>
            <consortium name="DOE Joint Genome Institute"/>
            <person name="Kuo A."/>
            <person name="Tarkka M."/>
            <person name="Buscot F."/>
            <person name="Kohler A."/>
            <person name="Nagy L.G."/>
            <person name="Floudas D."/>
            <person name="Copeland A."/>
            <person name="Barry K.W."/>
            <person name="Cichocki N."/>
            <person name="Veneault-Fourrey C."/>
            <person name="LaButti K."/>
            <person name="Lindquist E.A."/>
            <person name="Lipzen A."/>
            <person name="Lundell T."/>
            <person name="Morin E."/>
            <person name="Murat C."/>
            <person name="Sun H."/>
            <person name="Tunlid A."/>
            <person name="Henrissat B."/>
            <person name="Grigoriev I.V."/>
            <person name="Hibbett D.S."/>
            <person name="Martin F."/>
            <person name="Nordberg H.P."/>
            <person name="Cantor M.N."/>
            <person name="Hua S.X."/>
        </authorList>
    </citation>
    <scope>NUCLEOTIDE SEQUENCE [LARGE SCALE GENOMIC DNA]</scope>
    <source>
        <strain evidence="3 4">F 1598</strain>
    </source>
</reference>
<keyword evidence="4" id="KW-1185">Reference proteome</keyword>
<keyword evidence="1" id="KW-0677">Repeat</keyword>
<dbReference type="STRING" id="765440.A0A0C3BYP7"/>
<dbReference type="SUPFAM" id="SSF52540">
    <property type="entry name" value="P-loop containing nucleoside triphosphate hydrolases"/>
    <property type="match status" value="1"/>
</dbReference>
<sequence length="257" mass="29258">ERRTISNWLSPLNFKITQSDVLNKRTEGTGEWLLNSSEFRTWLSGDSKELWCPGMPGAGKTILASIVIDYLQNSLKGKDAAIVCIYCNYKEQTEQTVPEIIASLLKQLVQDRPMTSDNVKSLHEQHVGRGTRPTYEELKKAFQSEVGTSNVYIVVDALDECLERDQGYLITELRSLGSAIHLMVTSRPLLSIEQLFQHATRLDILANDTDVRKYIEDRIAHEYRLVLHVNTDQALREIIIEKIAANVKGMYVLYPTF</sequence>
<dbReference type="EMBL" id="KN832994">
    <property type="protein sequence ID" value="KIM82512.1"/>
    <property type="molecule type" value="Genomic_DNA"/>
</dbReference>
<evidence type="ECO:0000259" key="2">
    <source>
        <dbReference type="Pfam" id="PF24883"/>
    </source>
</evidence>
<dbReference type="HOGENOM" id="CLU_000288_34_5_1"/>
<dbReference type="Proteomes" id="UP000054166">
    <property type="component" value="Unassembled WGS sequence"/>
</dbReference>
<evidence type="ECO:0000256" key="1">
    <source>
        <dbReference type="ARBA" id="ARBA00022737"/>
    </source>
</evidence>
<dbReference type="InterPro" id="IPR027417">
    <property type="entry name" value="P-loop_NTPase"/>
</dbReference>
<accession>A0A0C3BYP7</accession>
<feature type="non-terminal residue" evidence="3">
    <location>
        <position position="1"/>
    </location>
</feature>
<gene>
    <name evidence="3" type="ORF">PILCRDRAFT_70744</name>
</gene>
<dbReference type="InParanoid" id="A0A0C3BYP7"/>
<dbReference type="OrthoDB" id="7464126at2759"/>
<evidence type="ECO:0000313" key="3">
    <source>
        <dbReference type="EMBL" id="KIM82512.1"/>
    </source>
</evidence>
<dbReference type="PANTHER" id="PTHR10039:SF15">
    <property type="entry name" value="NACHT DOMAIN-CONTAINING PROTEIN"/>
    <property type="match status" value="1"/>
</dbReference>
<reference evidence="4" key="2">
    <citation type="submission" date="2015-01" db="EMBL/GenBank/DDBJ databases">
        <title>Evolutionary Origins and Diversification of the Mycorrhizal Mutualists.</title>
        <authorList>
            <consortium name="DOE Joint Genome Institute"/>
            <consortium name="Mycorrhizal Genomics Consortium"/>
            <person name="Kohler A."/>
            <person name="Kuo A."/>
            <person name="Nagy L.G."/>
            <person name="Floudas D."/>
            <person name="Copeland A."/>
            <person name="Barry K.W."/>
            <person name="Cichocki N."/>
            <person name="Veneault-Fourrey C."/>
            <person name="LaButti K."/>
            <person name="Lindquist E.A."/>
            <person name="Lipzen A."/>
            <person name="Lundell T."/>
            <person name="Morin E."/>
            <person name="Murat C."/>
            <person name="Riley R."/>
            <person name="Ohm R."/>
            <person name="Sun H."/>
            <person name="Tunlid A."/>
            <person name="Henrissat B."/>
            <person name="Grigoriev I.V."/>
            <person name="Hibbett D.S."/>
            <person name="Martin F."/>
        </authorList>
    </citation>
    <scope>NUCLEOTIDE SEQUENCE [LARGE SCALE GENOMIC DNA]</scope>
    <source>
        <strain evidence="4">F 1598</strain>
    </source>
</reference>
<organism evidence="3 4">
    <name type="scientific">Piloderma croceum (strain F 1598)</name>
    <dbReference type="NCBI Taxonomy" id="765440"/>
    <lineage>
        <taxon>Eukaryota</taxon>
        <taxon>Fungi</taxon>
        <taxon>Dikarya</taxon>
        <taxon>Basidiomycota</taxon>
        <taxon>Agaricomycotina</taxon>
        <taxon>Agaricomycetes</taxon>
        <taxon>Agaricomycetidae</taxon>
        <taxon>Atheliales</taxon>
        <taxon>Atheliaceae</taxon>
        <taxon>Piloderma</taxon>
    </lineage>
</organism>
<dbReference type="Gene3D" id="3.40.50.300">
    <property type="entry name" value="P-loop containing nucleotide triphosphate hydrolases"/>
    <property type="match status" value="1"/>
</dbReference>